<protein>
    <submittedName>
        <fullName evidence="1">Uncharacterized protein</fullName>
    </submittedName>
</protein>
<dbReference type="Proteomes" id="UP001229421">
    <property type="component" value="Unassembled WGS sequence"/>
</dbReference>
<comment type="caution">
    <text evidence="1">The sequence shown here is derived from an EMBL/GenBank/DDBJ whole genome shotgun (WGS) entry which is preliminary data.</text>
</comment>
<evidence type="ECO:0000313" key="2">
    <source>
        <dbReference type="Proteomes" id="UP001229421"/>
    </source>
</evidence>
<proteinExistence type="predicted"/>
<dbReference type="EMBL" id="JAUHHV010000011">
    <property type="protein sequence ID" value="KAK1406765.1"/>
    <property type="molecule type" value="Genomic_DNA"/>
</dbReference>
<reference evidence="1" key="1">
    <citation type="journal article" date="2023" name="bioRxiv">
        <title>Improved chromosome-level genome assembly for marigold (Tagetes erecta).</title>
        <authorList>
            <person name="Jiang F."/>
            <person name="Yuan L."/>
            <person name="Wang S."/>
            <person name="Wang H."/>
            <person name="Xu D."/>
            <person name="Wang A."/>
            <person name="Fan W."/>
        </authorList>
    </citation>
    <scope>NUCLEOTIDE SEQUENCE</scope>
    <source>
        <strain evidence="1">WSJ</strain>
        <tissue evidence="1">Leaf</tissue>
    </source>
</reference>
<accession>A0AAD8JS03</accession>
<sequence length="88" mass="10062">MGSSTKEVAIRLKAAANSAIGLGYDLIEDLRLKYFTKSPDSRLIVHKIIDGLVCYNQSNSQKYFQFSSPNYYHHNSLCINNFIHKHRA</sequence>
<keyword evidence="2" id="KW-1185">Reference proteome</keyword>
<dbReference type="AlphaFoldDB" id="A0AAD8JS03"/>
<organism evidence="1 2">
    <name type="scientific">Tagetes erecta</name>
    <name type="common">African marigold</name>
    <dbReference type="NCBI Taxonomy" id="13708"/>
    <lineage>
        <taxon>Eukaryota</taxon>
        <taxon>Viridiplantae</taxon>
        <taxon>Streptophyta</taxon>
        <taxon>Embryophyta</taxon>
        <taxon>Tracheophyta</taxon>
        <taxon>Spermatophyta</taxon>
        <taxon>Magnoliopsida</taxon>
        <taxon>eudicotyledons</taxon>
        <taxon>Gunneridae</taxon>
        <taxon>Pentapetalae</taxon>
        <taxon>asterids</taxon>
        <taxon>campanulids</taxon>
        <taxon>Asterales</taxon>
        <taxon>Asteraceae</taxon>
        <taxon>Asteroideae</taxon>
        <taxon>Heliantheae alliance</taxon>
        <taxon>Tageteae</taxon>
        <taxon>Tagetes</taxon>
    </lineage>
</organism>
<evidence type="ECO:0000313" key="1">
    <source>
        <dbReference type="EMBL" id="KAK1406765.1"/>
    </source>
</evidence>
<name>A0AAD8JS03_TARER</name>
<gene>
    <name evidence="1" type="ORF">QVD17_38373</name>
</gene>